<dbReference type="InterPro" id="IPR027417">
    <property type="entry name" value="P-loop_NTPase"/>
</dbReference>
<dbReference type="InterPro" id="IPR041682">
    <property type="entry name" value="AAA_14"/>
</dbReference>
<dbReference type="HOGENOM" id="CLU_041527_3_0_6"/>
<dbReference type="KEGG" id="maq:Maqu_3974"/>
<gene>
    <name evidence="3" type="ordered locus">Maqu_3974</name>
</gene>
<dbReference type="Proteomes" id="UP000000998">
    <property type="component" value="Plasmid pMAQU02"/>
</dbReference>
<dbReference type="RefSeq" id="WP_011783513.1">
    <property type="nucleotide sequence ID" value="NC_008739.1"/>
</dbReference>
<organism evidence="3 4">
    <name type="scientific">Marinobacter nauticus (strain ATCC 700491 / DSM 11845 / VT8)</name>
    <name type="common">Marinobacter aquaeolei</name>
    <dbReference type="NCBI Taxonomy" id="351348"/>
    <lineage>
        <taxon>Bacteria</taxon>
        <taxon>Pseudomonadati</taxon>
        <taxon>Pseudomonadota</taxon>
        <taxon>Gammaproteobacteria</taxon>
        <taxon>Pseudomonadales</taxon>
        <taxon>Marinobacteraceae</taxon>
        <taxon>Marinobacter</taxon>
    </lineage>
</organism>
<proteinExistence type="predicted"/>
<keyword evidence="3" id="KW-0614">Plasmid</keyword>
<dbReference type="EMBL" id="CP000516">
    <property type="protein sequence ID" value="ABM21250.1"/>
    <property type="molecule type" value="Genomic_DNA"/>
</dbReference>
<dbReference type="Pfam" id="PF13635">
    <property type="entry name" value="DUF4143"/>
    <property type="match status" value="1"/>
</dbReference>
<feature type="domain" description="DUF4143" evidence="2">
    <location>
        <begin position="201"/>
        <end position="360"/>
    </location>
</feature>
<dbReference type="PANTHER" id="PTHR43566">
    <property type="entry name" value="CONSERVED PROTEIN"/>
    <property type="match status" value="1"/>
</dbReference>
<geneLocation type="plasmid" evidence="3 4">
    <name>pMAQU02</name>
</geneLocation>
<evidence type="ECO:0000313" key="4">
    <source>
        <dbReference type="Proteomes" id="UP000000998"/>
    </source>
</evidence>
<dbReference type="OrthoDB" id="9771844at2"/>
<dbReference type="InterPro" id="IPR025420">
    <property type="entry name" value="DUF4143"/>
</dbReference>
<dbReference type="Pfam" id="PF13173">
    <property type="entry name" value="AAA_14"/>
    <property type="match status" value="1"/>
</dbReference>
<evidence type="ECO:0000259" key="2">
    <source>
        <dbReference type="Pfam" id="PF13635"/>
    </source>
</evidence>
<accession>A1U8D1</accession>
<evidence type="ECO:0000313" key="3">
    <source>
        <dbReference type="EMBL" id="ABM21250.1"/>
    </source>
</evidence>
<protein>
    <submittedName>
        <fullName evidence="3">ATPase, AAA+ superfamily</fullName>
    </submittedName>
</protein>
<dbReference type="AlphaFoldDB" id="A1U8D1"/>
<feature type="domain" description="AAA" evidence="1">
    <location>
        <begin position="17"/>
        <end position="139"/>
    </location>
</feature>
<sequence>MYPRYSEINVKEALSDTPVVFVMGPRQAGKTTLVKSLIMDMGSENWTYITLDDQAQFEIAQADPVGFVRNLPSTRIALDEVQRLPELFVSIKQAVDEQRSPGRFLLTGSANALLLPRLSDSLAGRMESVRLMTLSECEIQGRQPSFLIKLLREEAPSTQDIRVRDHLLQRLVTGCFPEPLQRANERRRQAWYQQYTSTLIQRDIRDLTHIDHPDLMAKLLKLTAFYAGKLVNLTELGGKLGLDRLTIKKYMALLEQLFLVEQLPAWHSNEYKRLVKTPKLHPVDTGMMCAVRGLNQERLLKQPGDFGLVLESFVYNELRKQSVWIDEPLNFYHYRDKDKVEVDVVIENTMGDCFAIEIKAAATLNTKDFTGLKRFQSVAGDRFKIGVLLYDGDHTTAFGDNLYAVPVGALWS</sequence>
<evidence type="ECO:0000259" key="1">
    <source>
        <dbReference type="Pfam" id="PF13173"/>
    </source>
</evidence>
<dbReference type="SUPFAM" id="SSF52540">
    <property type="entry name" value="P-loop containing nucleoside triphosphate hydrolases"/>
    <property type="match status" value="1"/>
</dbReference>
<reference evidence="4" key="1">
    <citation type="journal article" date="2011" name="Appl. Environ. Microbiol.">
        <title>Genomic potential of Marinobacter aquaeolei, a biogeochemical 'opportunitroph'.</title>
        <authorList>
            <person name="Singer E."/>
            <person name="Webb E.A."/>
            <person name="Nelson W.C."/>
            <person name="Heidelberg J.F."/>
            <person name="Ivanova N."/>
            <person name="Pati A."/>
            <person name="Edwards K.J."/>
        </authorList>
    </citation>
    <scope>NUCLEOTIDE SEQUENCE [LARGE SCALE GENOMIC DNA]</scope>
    <source>
        <strain evidence="4">ATCC 700491 / DSM 11845 / VT8</strain>
    </source>
</reference>
<dbReference type="PANTHER" id="PTHR43566:SF2">
    <property type="entry name" value="DUF4143 DOMAIN-CONTAINING PROTEIN"/>
    <property type="match status" value="1"/>
</dbReference>
<name>A1U8D1_MARN8</name>